<evidence type="ECO:0000313" key="3">
    <source>
        <dbReference type="EMBL" id="QIX02028.1"/>
    </source>
</evidence>
<proteinExistence type="predicted"/>
<dbReference type="Pfam" id="PF06985">
    <property type="entry name" value="HET"/>
    <property type="match status" value="1"/>
</dbReference>
<dbReference type="EMBL" id="CP051143">
    <property type="protein sequence ID" value="QIX02028.1"/>
    <property type="molecule type" value="Genomic_DNA"/>
</dbReference>
<dbReference type="InterPro" id="IPR010730">
    <property type="entry name" value="HET"/>
</dbReference>
<feature type="domain" description="Heterokaryon incompatibility" evidence="2">
    <location>
        <begin position="101"/>
        <end position="278"/>
    </location>
</feature>
<dbReference type="Proteomes" id="UP000503462">
    <property type="component" value="Chromosome 5"/>
</dbReference>
<protein>
    <recommendedName>
        <fullName evidence="2">Heterokaryon incompatibility domain-containing protein</fullName>
    </recommendedName>
</protein>
<reference evidence="3 4" key="1">
    <citation type="journal article" date="2016" name="Sci. Rep.">
        <title>Peltaster fructicola genome reveals evolution from an invasive phytopathogen to an ectophytic parasite.</title>
        <authorList>
            <person name="Xu C."/>
            <person name="Chen H."/>
            <person name="Gleason M.L."/>
            <person name="Xu J.R."/>
            <person name="Liu H."/>
            <person name="Zhang R."/>
            <person name="Sun G."/>
        </authorList>
    </citation>
    <scope>NUCLEOTIDE SEQUENCE [LARGE SCALE GENOMIC DNA]</scope>
    <source>
        <strain evidence="3 4">LNHT1506</strain>
    </source>
</reference>
<evidence type="ECO:0000259" key="2">
    <source>
        <dbReference type="Pfam" id="PF06985"/>
    </source>
</evidence>
<organism evidence="3 4">
    <name type="scientific">Peltaster fructicola</name>
    <dbReference type="NCBI Taxonomy" id="286661"/>
    <lineage>
        <taxon>Eukaryota</taxon>
        <taxon>Fungi</taxon>
        <taxon>Dikarya</taxon>
        <taxon>Ascomycota</taxon>
        <taxon>Pezizomycotina</taxon>
        <taxon>Dothideomycetes</taxon>
        <taxon>Dothideomycetes incertae sedis</taxon>
        <taxon>Peltaster</taxon>
    </lineage>
</organism>
<evidence type="ECO:0000313" key="4">
    <source>
        <dbReference type="Proteomes" id="UP000503462"/>
    </source>
</evidence>
<feature type="region of interest" description="Disordered" evidence="1">
    <location>
        <begin position="547"/>
        <end position="576"/>
    </location>
</feature>
<dbReference type="Pfam" id="PF26639">
    <property type="entry name" value="Het-6_barrel"/>
    <property type="match status" value="1"/>
</dbReference>
<dbReference type="PANTHER" id="PTHR24148:SF64">
    <property type="entry name" value="HETEROKARYON INCOMPATIBILITY DOMAIN-CONTAINING PROTEIN"/>
    <property type="match status" value="1"/>
</dbReference>
<sequence>MANKHTVRYGKQPKFANRYPPPTGYALEHKPPVLAVAKIDKLTTRFFLEKAAQLDKNRPKYKRLKKDHTRMIVLRKQHGDELDIEIELKEVAFADLQKQPYDALSYHWGPRDNRNPVFLMDPNATEADTARHEMADVVRTVMIAHPSKELFSQETRMLASPHFMVTDNLYQALSHLRTTEDLNIWIDAICINQEDSDEKVEQIARMNEIYSKAHSVTIWLGPGDDKTRDAIDFVRNTLLVDPERIGELVNSDDNTASWQNLLHLMRSSWFSRRWVIQELALAKQAYVHCGYDVLNWVDLRDAISIFSKDFDVIRDSFKRSKIHDHDWNALGEIEPLHAKKLVDIVSSVFREHRSARGWERQAVQSLEYLVSTLSNYDAGDPRDTINAFRYIAKETWDHSPGQPAQHGDPPLVNYRTSLLEVYVKFVQWVVSNGQGLDIICRRWAIPERQRDELTYKLSYLPSWIQTVHDADRRDTILGERRYGDSFVGSPDNSPYKASGRLSARVSFALVSKQATVQEETTTEGASFETPSIFRPHTPEVVVTEHSTHDHDLASPDHTHDDRVTGQDYKSPPAADAQQSSIFSTFSITNGPKAEGMPKTKHHASWDHLQKHYPSRPPLHIRKISVTTDPRNPSLYNMPEMFADGQRVLKQLEDGIDASLYADGLVVGPIELEYGPAGDGVINHTVLQRLYGENTIDPADRVPDRVWKALVAERGPNGGPLPPLYARACQYALRSLNANQDLNIKRLQEKTKVDFVKTFSKRVEGVIWNRCFFRVVDPDTQNEYLGFGPGEASGSSSDGTGSDLLCILYGCSVPVVLRPYQNRTIETFYQLIGEAYVYGIMDGEAIPIDKDELTRRTQTFRIL</sequence>
<evidence type="ECO:0000256" key="1">
    <source>
        <dbReference type="SAM" id="MobiDB-lite"/>
    </source>
</evidence>
<dbReference type="AlphaFoldDB" id="A0A6H0Y5B2"/>
<dbReference type="PANTHER" id="PTHR24148">
    <property type="entry name" value="ANKYRIN REPEAT DOMAIN-CONTAINING PROTEIN 39 HOMOLOG-RELATED"/>
    <property type="match status" value="1"/>
</dbReference>
<keyword evidence="4" id="KW-1185">Reference proteome</keyword>
<dbReference type="OrthoDB" id="3477286at2759"/>
<name>A0A6H0Y5B2_9PEZI</name>
<feature type="compositionally biased region" description="Basic and acidic residues" evidence="1">
    <location>
        <begin position="547"/>
        <end position="564"/>
    </location>
</feature>
<accession>A0A6H0Y5B2</accession>
<gene>
    <name evidence="3" type="ORF">AMS68_007545</name>
</gene>
<dbReference type="InterPro" id="IPR052895">
    <property type="entry name" value="HetReg/Transcr_Mod"/>
</dbReference>